<proteinExistence type="predicted"/>
<dbReference type="PANTHER" id="PTHR42678:SF25">
    <property type="entry name" value="AMIDASE C869.01"/>
    <property type="match status" value="1"/>
</dbReference>
<dbReference type="SUPFAM" id="SSF75304">
    <property type="entry name" value="Amidase signature (AS) enzymes"/>
    <property type="match status" value="1"/>
</dbReference>
<organism evidence="2 3">
    <name type="scientific">Kalanchoe fedtschenkoi</name>
    <name type="common">Lavender scallops</name>
    <name type="synonym">South American air plant</name>
    <dbReference type="NCBI Taxonomy" id="63787"/>
    <lineage>
        <taxon>Eukaryota</taxon>
        <taxon>Viridiplantae</taxon>
        <taxon>Streptophyta</taxon>
        <taxon>Embryophyta</taxon>
        <taxon>Tracheophyta</taxon>
        <taxon>Spermatophyta</taxon>
        <taxon>Magnoliopsida</taxon>
        <taxon>eudicotyledons</taxon>
        <taxon>Gunneridae</taxon>
        <taxon>Pentapetalae</taxon>
        <taxon>Saxifragales</taxon>
        <taxon>Crassulaceae</taxon>
        <taxon>Kalanchoe</taxon>
    </lineage>
</organism>
<dbReference type="OMA" id="EHFNTIR"/>
<protein>
    <recommendedName>
        <fullName evidence="1">Amidase domain-containing protein</fullName>
    </recommendedName>
</protein>
<evidence type="ECO:0000313" key="3">
    <source>
        <dbReference type="Proteomes" id="UP000594263"/>
    </source>
</evidence>
<dbReference type="Gramene" id="Kaladp0021s0022.1.v1.1">
    <property type="protein sequence ID" value="Kaladp0021s0022.1.v1.1"/>
    <property type="gene ID" value="Kaladp0021s0022.v1.1"/>
</dbReference>
<evidence type="ECO:0000259" key="1">
    <source>
        <dbReference type="Pfam" id="PF01425"/>
    </source>
</evidence>
<dbReference type="Proteomes" id="UP000594263">
    <property type="component" value="Unplaced"/>
</dbReference>
<name>A0A7N0T3M4_KALFE</name>
<dbReference type="EnsemblPlants" id="Kaladp0021s0022.1.v1.1">
    <property type="protein sequence ID" value="Kaladp0021s0022.1.v1.1"/>
    <property type="gene ID" value="Kaladp0021s0022.v1.1"/>
</dbReference>
<dbReference type="PANTHER" id="PTHR42678">
    <property type="entry name" value="AMIDASE"/>
    <property type="match status" value="1"/>
</dbReference>
<accession>A0A7N0T3M4</accession>
<dbReference type="InterPro" id="IPR036928">
    <property type="entry name" value="AS_sf"/>
</dbReference>
<reference evidence="2" key="1">
    <citation type="submission" date="2021-01" db="UniProtKB">
        <authorList>
            <consortium name="EnsemblPlants"/>
        </authorList>
    </citation>
    <scope>IDENTIFICATION</scope>
</reference>
<keyword evidence="3" id="KW-1185">Reference proteome</keyword>
<feature type="domain" description="Amidase" evidence="1">
    <location>
        <begin position="56"/>
        <end position="316"/>
    </location>
</feature>
<dbReference type="AlphaFoldDB" id="A0A7N0T3M4"/>
<evidence type="ECO:0000313" key="2">
    <source>
        <dbReference type="EnsemblPlants" id="Kaladp0021s0022.1.v1.1"/>
    </source>
</evidence>
<dbReference type="InterPro" id="IPR023631">
    <property type="entry name" value="Amidase_dom"/>
</dbReference>
<dbReference type="Pfam" id="PF01425">
    <property type="entry name" value="Amidase"/>
    <property type="match status" value="1"/>
</dbReference>
<dbReference type="Gene3D" id="3.90.1300.10">
    <property type="entry name" value="Amidase signature (AS) domain"/>
    <property type="match status" value="1"/>
</dbReference>
<sequence>MGRGNHKADLPLIPLLLVTYCFTYNSIGRLQFNIHEATVDQIQNAFAQSQLTSRQLVDFYNHQIQTLNPILRAVIEINPDAQHQADQADKQWKRLRRTRQQPLGSLQGIPVLLKDSIGTKDKMNTTAGSYALLGSVVPRDAMVVEKLRKAGAVILGKASQSEWYKMRSLGKLPNGWCARSGQGVNPYVEMGDPCGSSSGSAIAVAANMVAVSLGTETDRSIICPADRNSVVGIVPTVGLTSRAGVVPVSARMDTIGPICRTVSDAVHVLDVIVGYDPRDPEATAKAAEFIPKGGYMQFLNKDGLEGKRLGIVRTPFIDSYINDSLVVPAFEQHISTLRYS</sequence>